<dbReference type="PROSITE" id="PS00149">
    <property type="entry name" value="SULFATASE_2"/>
    <property type="match status" value="1"/>
</dbReference>
<dbReference type="GO" id="GO:0016787">
    <property type="term" value="F:hydrolase activity"/>
    <property type="evidence" value="ECO:0007669"/>
    <property type="project" value="UniProtKB-KW"/>
</dbReference>
<evidence type="ECO:0000313" key="5">
    <source>
        <dbReference type="EMBL" id="OQP64175.1"/>
    </source>
</evidence>
<dbReference type="Gene3D" id="3.30.1120.10">
    <property type="match status" value="1"/>
</dbReference>
<dbReference type="EMBL" id="LVYD01000043">
    <property type="protein sequence ID" value="OQP64175.1"/>
    <property type="molecule type" value="Genomic_DNA"/>
</dbReference>
<dbReference type="PANTHER" id="PTHR43751:SF6">
    <property type="entry name" value="N-ACETYLGALACTOSAMINE-6-O-SULFATASE"/>
    <property type="match status" value="1"/>
</dbReference>
<dbReference type="AlphaFoldDB" id="A0A1V9G0M6"/>
<dbReference type="InterPro" id="IPR052701">
    <property type="entry name" value="GAG_Ulvan_Degrading_Sulfatases"/>
</dbReference>
<keyword evidence="6" id="KW-1185">Reference proteome</keyword>
<dbReference type="Gene3D" id="3.40.720.10">
    <property type="entry name" value="Alkaline Phosphatase, subunit A"/>
    <property type="match status" value="1"/>
</dbReference>
<evidence type="ECO:0000256" key="1">
    <source>
        <dbReference type="ARBA" id="ARBA00008779"/>
    </source>
</evidence>
<feature type="chain" id="PRO_5012799871" evidence="3">
    <location>
        <begin position="21"/>
        <end position="520"/>
    </location>
</feature>
<evidence type="ECO:0000259" key="4">
    <source>
        <dbReference type="Pfam" id="PF00884"/>
    </source>
</evidence>
<dbReference type="OrthoDB" id="9764377at2"/>
<dbReference type="STRING" id="1703345.A3860_22480"/>
<sequence length="520" mass="56267">MIRKKIACLCIHIITGLLIALTGSGQSASAQQAPAPINKPNVIFICADDLGYGDLSCYGATKIKTPNLDKLAAQGIRFTNGHCTSATCTPSRYAFMTGQYPWRKAGTAILPGDAALIIPVTGTTLPKIFQKAGYKTGIVGKWYLGLGNEVAKDWNGEIKPGPNETGFDYSFIFPATADRVPTVFIENHTITALDPADPIAVDYKTKIGNEPTGKENPELLKLQSTPNHGHNNTIVNGIGRIGFMTGGKIARWTDEEMPLTFLQKAKNFIEENKRNSFFLYYALTEPHVPRMPSTIFKGKSGLGLRGDAILQLDWAVGEIMKQVKIAGIEKNTLIIFSSDNGPVLDDGYLDGAVTQLNGHTPWGPLRGGKYSAFEAGTRVPFIVSWPGKVQPHTSGALICQIDFIASFAKMLGQNIPAGEAYDSENMLDALLGKTNTGRTTLVQQGGALSIVKGDWKYITPNDGPANTGPKLTNIETGNLPTPQLYNLKEDIGEKNNLAQKYPDKVKELSALLETIKNKTP</sequence>
<comment type="caution">
    <text evidence="5">The sequence shown here is derived from an EMBL/GenBank/DDBJ whole genome shotgun (WGS) entry which is preliminary data.</text>
</comment>
<reference evidence="5 6" key="1">
    <citation type="submission" date="2016-03" db="EMBL/GenBank/DDBJ databases">
        <title>Niastella vici sp. nov., isolated from farmland soil.</title>
        <authorList>
            <person name="Chen L."/>
            <person name="Wang D."/>
            <person name="Yang S."/>
            <person name="Wang G."/>
        </authorList>
    </citation>
    <scope>NUCLEOTIDE SEQUENCE [LARGE SCALE GENOMIC DNA]</scope>
    <source>
        <strain evidence="5 6">DJ57</strain>
    </source>
</reference>
<evidence type="ECO:0000256" key="2">
    <source>
        <dbReference type="ARBA" id="ARBA00022801"/>
    </source>
</evidence>
<dbReference type="SUPFAM" id="SSF53649">
    <property type="entry name" value="Alkaline phosphatase-like"/>
    <property type="match status" value="1"/>
</dbReference>
<dbReference type="CDD" id="cd16143">
    <property type="entry name" value="ARS_like"/>
    <property type="match status" value="1"/>
</dbReference>
<feature type="signal peptide" evidence="3">
    <location>
        <begin position="1"/>
        <end position="20"/>
    </location>
</feature>
<evidence type="ECO:0000313" key="6">
    <source>
        <dbReference type="Proteomes" id="UP000192796"/>
    </source>
</evidence>
<organism evidence="5 6">
    <name type="scientific">Niastella vici</name>
    <dbReference type="NCBI Taxonomy" id="1703345"/>
    <lineage>
        <taxon>Bacteria</taxon>
        <taxon>Pseudomonadati</taxon>
        <taxon>Bacteroidota</taxon>
        <taxon>Chitinophagia</taxon>
        <taxon>Chitinophagales</taxon>
        <taxon>Chitinophagaceae</taxon>
        <taxon>Niastella</taxon>
    </lineage>
</organism>
<gene>
    <name evidence="5" type="ORF">A3860_22480</name>
</gene>
<keyword evidence="2" id="KW-0378">Hydrolase</keyword>
<name>A0A1V9G0M6_9BACT</name>
<protein>
    <submittedName>
        <fullName evidence="5">Arylsulfatase</fullName>
    </submittedName>
</protein>
<dbReference type="Pfam" id="PF00884">
    <property type="entry name" value="Sulfatase"/>
    <property type="match status" value="1"/>
</dbReference>
<feature type="domain" description="Sulfatase N-terminal" evidence="4">
    <location>
        <begin position="40"/>
        <end position="412"/>
    </location>
</feature>
<dbReference type="PANTHER" id="PTHR43751">
    <property type="entry name" value="SULFATASE"/>
    <property type="match status" value="1"/>
</dbReference>
<accession>A0A1V9G0M6</accession>
<dbReference type="Proteomes" id="UP000192796">
    <property type="component" value="Unassembled WGS sequence"/>
</dbReference>
<dbReference type="PROSITE" id="PS00523">
    <property type="entry name" value="SULFATASE_1"/>
    <property type="match status" value="1"/>
</dbReference>
<proteinExistence type="inferred from homology"/>
<dbReference type="RefSeq" id="WP_081147353.1">
    <property type="nucleotide sequence ID" value="NZ_LVYD01000043.1"/>
</dbReference>
<dbReference type="InterPro" id="IPR000917">
    <property type="entry name" value="Sulfatase_N"/>
</dbReference>
<evidence type="ECO:0000256" key="3">
    <source>
        <dbReference type="SAM" id="SignalP"/>
    </source>
</evidence>
<keyword evidence="3" id="KW-0732">Signal</keyword>
<dbReference type="InterPro" id="IPR017850">
    <property type="entry name" value="Alkaline_phosphatase_core_sf"/>
</dbReference>
<dbReference type="InterPro" id="IPR024607">
    <property type="entry name" value="Sulfatase_CS"/>
</dbReference>
<comment type="similarity">
    <text evidence="1">Belongs to the sulfatase family.</text>
</comment>